<dbReference type="AlphaFoldDB" id="A0A916SNM1"/>
<sequence length="159" mass="17622">MRKNPERLQALKSLALLDTGAEVAYDDLTRTLAQTFDVPIALVNLLDADRDWFKACIGVSLMESPVETSFCEIFFHCDDDLLVIPDTAADPIFASHPLVVGAPFIRFYASARLAFEGHTVGTLCIYDVQPKQVSAEQVETLKVLRLATMETFAQRTRAA</sequence>
<dbReference type="SUPFAM" id="SSF55781">
    <property type="entry name" value="GAF domain-like"/>
    <property type="match status" value="1"/>
</dbReference>
<dbReference type="RefSeq" id="WP_188709610.1">
    <property type="nucleotide sequence ID" value="NZ_BMIG01000014.1"/>
</dbReference>
<organism evidence="2 3">
    <name type="scientific">Polaromonas eurypsychrophila</name>
    <dbReference type="NCBI Taxonomy" id="1614635"/>
    <lineage>
        <taxon>Bacteria</taxon>
        <taxon>Pseudomonadati</taxon>
        <taxon>Pseudomonadota</taxon>
        <taxon>Betaproteobacteria</taxon>
        <taxon>Burkholderiales</taxon>
        <taxon>Comamonadaceae</taxon>
        <taxon>Polaromonas</taxon>
    </lineage>
</organism>
<dbReference type="SMART" id="SM00065">
    <property type="entry name" value="GAF"/>
    <property type="match status" value="1"/>
</dbReference>
<evidence type="ECO:0000313" key="2">
    <source>
        <dbReference type="EMBL" id="GGB09430.1"/>
    </source>
</evidence>
<protein>
    <recommendedName>
        <fullName evidence="1">GAF domain-containing protein</fullName>
    </recommendedName>
</protein>
<dbReference type="InterPro" id="IPR003018">
    <property type="entry name" value="GAF"/>
</dbReference>
<reference evidence="2" key="2">
    <citation type="submission" date="2020-09" db="EMBL/GenBank/DDBJ databases">
        <authorList>
            <person name="Sun Q."/>
            <person name="Zhou Y."/>
        </authorList>
    </citation>
    <scope>NUCLEOTIDE SEQUENCE</scope>
    <source>
        <strain evidence="2">CGMCC 1.15322</strain>
    </source>
</reference>
<gene>
    <name evidence="2" type="ORF">GCM10011496_32960</name>
</gene>
<evidence type="ECO:0000259" key="1">
    <source>
        <dbReference type="SMART" id="SM00065"/>
    </source>
</evidence>
<name>A0A916SNM1_9BURK</name>
<feature type="domain" description="GAF" evidence="1">
    <location>
        <begin position="20"/>
        <end position="156"/>
    </location>
</feature>
<reference evidence="2" key="1">
    <citation type="journal article" date="2014" name="Int. J. Syst. Evol. Microbiol.">
        <title>Complete genome sequence of Corynebacterium casei LMG S-19264T (=DSM 44701T), isolated from a smear-ripened cheese.</title>
        <authorList>
            <consortium name="US DOE Joint Genome Institute (JGI-PGF)"/>
            <person name="Walter F."/>
            <person name="Albersmeier A."/>
            <person name="Kalinowski J."/>
            <person name="Ruckert C."/>
        </authorList>
    </citation>
    <scope>NUCLEOTIDE SEQUENCE</scope>
    <source>
        <strain evidence="2">CGMCC 1.15322</strain>
    </source>
</reference>
<comment type="caution">
    <text evidence="2">The sequence shown here is derived from an EMBL/GenBank/DDBJ whole genome shotgun (WGS) entry which is preliminary data.</text>
</comment>
<dbReference type="PANTHER" id="PTHR43102:SF2">
    <property type="entry name" value="GAF DOMAIN-CONTAINING PROTEIN"/>
    <property type="match status" value="1"/>
</dbReference>
<proteinExistence type="predicted"/>
<dbReference type="InterPro" id="IPR029016">
    <property type="entry name" value="GAF-like_dom_sf"/>
</dbReference>
<dbReference type="Proteomes" id="UP000620596">
    <property type="component" value="Unassembled WGS sequence"/>
</dbReference>
<dbReference type="Gene3D" id="3.30.450.40">
    <property type="match status" value="1"/>
</dbReference>
<accession>A0A916SNM1</accession>
<dbReference type="Pfam" id="PF01590">
    <property type="entry name" value="GAF"/>
    <property type="match status" value="1"/>
</dbReference>
<evidence type="ECO:0000313" key="3">
    <source>
        <dbReference type="Proteomes" id="UP000620596"/>
    </source>
</evidence>
<dbReference type="PANTHER" id="PTHR43102">
    <property type="entry name" value="SLR1143 PROTEIN"/>
    <property type="match status" value="1"/>
</dbReference>
<keyword evidence="3" id="KW-1185">Reference proteome</keyword>
<dbReference type="EMBL" id="BMIG01000014">
    <property type="protein sequence ID" value="GGB09430.1"/>
    <property type="molecule type" value="Genomic_DNA"/>
</dbReference>